<dbReference type="Pfam" id="PF04307">
    <property type="entry name" value="YdjM"/>
    <property type="match status" value="1"/>
</dbReference>
<dbReference type="AlphaFoldDB" id="A0A5Q0UGC5"/>
<keyword evidence="1" id="KW-0472">Membrane</keyword>
<reference evidence="3" key="1">
    <citation type="submission" date="2019-05" db="EMBL/GenBank/DDBJ databases">
        <title>Candidatus Nanohalobium constans, a novel model system to study the DPANN nano-sized archaea: genomic and physiological characterization of a nanoarchaeon co-cultured with its chitinotrophic host.</title>
        <authorList>
            <person name="La Cono V."/>
            <person name="Arcadi E."/>
            <person name="Crisafi F."/>
            <person name="Denaro R."/>
            <person name="La Spada G."/>
            <person name="Messina E."/>
            <person name="Smedile F."/>
            <person name="Toshchakov S.V."/>
            <person name="Shevchenko M.A."/>
            <person name="Golyshin P.N."/>
            <person name="Golyshina O.V."/>
            <person name="Ferrer M."/>
            <person name="Rohde M."/>
            <person name="Mushegian A."/>
            <person name="Sorokin D.Y."/>
            <person name="Giuliano L."/>
            <person name="Yakimov M.M."/>
        </authorList>
    </citation>
    <scope>NUCLEOTIDE SEQUENCE [LARGE SCALE GENOMIC DNA]</scope>
    <source>
        <strain evidence="3">LC1Nh</strain>
    </source>
</reference>
<dbReference type="KEGG" id="ncon:LC1Nh_0543"/>
<sequence length="290" mass="32353">MGLFALYKGWEKDKCLKMALAAGMFALLPDIDIIYAWKEILTLFNTGFYGFTESFWAASQSVHRGVTHSLIALLSAVIAFTIYHKTRSKYLAAGITSLAGITGFLTQSVLTGVILALFMATGFYITHRLESISLSEFSLVSGIGLLLHPFGDLFTGTPPQLLYPSSFSFVESRLVFFTDPVLNLFAVYGIELSLVWVSLLVYSKIDERSVKLNLNRFSILGLAYIFFAEVIRQPTLSTSYQFVSSVIITGLAVVFILRKVEEDKNYFSWIVNFVAVMSLSSAAYLIYYLV</sequence>
<feature type="transmembrane region" description="Helical" evidence="1">
    <location>
        <begin position="269"/>
        <end position="289"/>
    </location>
</feature>
<feature type="transmembrane region" description="Helical" evidence="1">
    <location>
        <begin position="181"/>
        <end position="202"/>
    </location>
</feature>
<feature type="transmembrane region" description="Helical" evidence="1">
    <location>
        <begin position="65"/>
        <end position="83"/>
    </location>
</feature>
<feature type="transmembrane region" description="Helical" evidence="1">
    <location>
        <begin position="214"/>
        <end position="232"/>
    </location>
</feature>
<feature type="transmembrane region" description="Helical" evidence="1">
    <location>
        <begin position="95"/>
        <end position="125"/>
    </location>
</feature>
<evidence type="ECO:0000256" key="1">
    <source>
        <dbReference type="SAM" id="Phobius"/>
    </source>
</evidence>
<organism evidence="2 3">
    <name type="scientific">Candidatus Nanohalobium constans</name>
    <dbReference type="NCBI Taxonomy" id="2565781"/>
    <lineage>
        <taxon>Archaea</taxon>
        <taxon>Candidatus Nanohalarchaeota</taxon>
        <taxon>Candidatus Nanohalobia</taxon>
        <taxon>Candidatus Nanohalobiales</taxon>
        <taxon>Candidatus Nanohalobiaceae</taxon>
        <taxon>Candidatus Nanohalobium</taxon>
    </lineage>
</organism>
<gene>
    <name evidence="2" type="ORF">LC1Nh_0543</name>
</gene>
<evidence type="ECO:0000313" key="2">
    <source>
        <dbReference type="EMBL" id="QGA80441.1"/>
    </source>
</evidence>
<keyword evidence="1" id="KW-1133">Transmembrane helix</keyword>
<proteinExistence type="predicted"/>
<dbReference type="EMBL" id="CP040089">
    <property type="protein sequence ID" value="QGA80441.1"/>
    <property type="molecule type" value="Genomic_DNA"/>
</dbReference>
<keyword evidence="3" id="KW-1185">Reference proteome</keyword>
<evidence type="ECO:0000313" key="3">
    <source>
        <dbReference type="Proteomes" id="UP000377803"/>
    </source>
</evidence>
<protein>
    <submittedName>
        <fullName evidence="2">Membrane-bound metal-dependent hydrolase</fullName>
    </submittedName>
</protein>
<dbReference type="InterPro" id="IPR007404">
    <property type="entry name" value="YdjM-like"/>
</dbReference>
<name>A0A5Q0UGC5_9ARCH</name>
<feature type="transmembrane region" description="Helical" evidence="1">
    <location>
        <begin position="238"/>
        <end position="257"/>
    </location>
</feature>
<accession>A0A5Q0UGC5</accession>
<dbReference type="GO" id="GO:0016787">
    <property type="term" value="F:hydrolase activity"/>
    <property type="evidence" value="ECO:0007669"/>
    <property type="project" value="UniProtKB-KW"/>
</dbReference>
<dbReference type="Proteomes" id="UP000377803">
    <property type="component" value="Chromosome"/>
</dbReference>
<keyword evidence="1" id="KW-0812">Transmembrane</keyword>
<keyword evidence="2" id="KW-0378">Hydrolase</keyword>